<evidence type="ECO:0000313" key="3">
    <source>
        <dbReference type="Proteomes" id="UP001363151"/>
    </source>
</evidence>
<name>A0ABR1FP33_AURAN</name>
<feature type="region of interest" description="Disordered" evidence="1">
    <location>
        <begin position="216"/>
        <end position="237"/>
    </location>
</feature>
<reference evidence="2 3" key="1">
    <citation type="submission" date="2024-03" db="EMBL/GenBank/DDBJ databases">
        <title>Aureococcus anophagefferens CCMP1851 and Kratosvirus quantuckense: Draft genome of a second virus-susceptible host strain in the model system.</title>
        <authorList>
            <person name="Chase E."/>
            <person name="Truchon A.R."/>
            <person name="Schepens W."/>
            <person name="Wilhelm S.W."/>
        </authorList>
    </citation>
    <scope>NUCLEOTIDE SEQUENCE [LARGE SCALE GENOMIC DNA]</scope>
    <source>
        <strain evidence="2 3">CCMP1851</strain>
    </source>
</reference>
<evidence type="ECO:0008006" key="4">
    <source>
        <dbReference type="Google" id="ProtNLM"/>
    </source>
</evidence>
<feature type="region of interest" description="Disordered" evidence="1">
    <location>
        <begin position="686"/>
        <end position="756"/>
    </location>
</feature>
<dbReference type="Proteomes" id="UP001363151">
    <property type="component" value="Unassembled WGS sequence"/>
</dbReference>
<keyword evidence="3" id="KW-1185">Reference proteome</keyword>
<organism evidence="2 3">
    <name type="scientific">Aureococcus anophagefferens</name>
    <name type="common">Harmful bloom alga</name>
    <dbReference type="NCBI Taxonomy" id="44056"/>
    <lineage>
        <taxon>Eukaryota</taxon>
        <taxon>Sar</taxon>
        <taxon>Stramenopiles</taxon>
        <taxon>Ochrophyta</taxon>
        <taxon>Pelagophyceae</taxon>
        <taxon>Pelagomonadales</taxon>
        <taxon>Pelagomonadaceae</taxon>
        <taxon>Aureococcus</taxon>
    </lineage>
</organism>
<proteinExistence type="predicted"/>
<feature type="compositionally biased region" description="Acidic residues" evidence="1">
    <location>
        <begin position="690"/>
        <end position="719"/>
    </location>
</feature>
<dbReference type="EMBL" id="JBBJCI010000315">
    <property type="protein sequence ID" value="KAK7234714.1"/>
    <property type="molecule type" value="Genomic_DNA"/>
</dbReference>
<sequence length="756" mass="80270">MEPVVKTKDGPGRRRFAVPASSRSRVYDLAREAHGALEKPLGLAATIPVVCTIIDDLLTTGLPEIINHKGATYYELAGQRAGAAFDAGALKSQVKFSRGNRLLLLFEHALRGYVAFVLKNDLELQVDGDDASDRGLVLLSELRSEFMDKVAVVVGKLVAKWKATSAKQKSYLQRRVDEAAEARAEASAEAAERAARRTWRARAALAANKAASEAASTAARAGEGSEDATAAEGSEDATAAELQGWKALLDEGLIDDIDYAAKAAEIRDRDGATDVASGDVEPMALASDADDAAATGDAAARESSLHALLRELDGFCTVAERTKPSATEGEAVSCCDGLTVSRFASVVHKLAEAVVAGVPTADEAEDLLKVFSRVRALGVVEHDRLHGVFHVLHLVLKQDFEFQGRALVQARNLTKVGPSGAEAGQEVRKKLHHVRVRLAGTFLALLAAFYADEAYRERFEALSRDALGKVAAGQFLSLIVDYLSSDGGGGDRHVRAAAALEEEDYGGGLVRNPLQDTALEGPPKVADARPKPVPALLLLLRGADAGACTHVEARGRRRRATDLLLRHATERLLRGAVALLPAAEAADGAAASPPADASLTEQDQALQAQQDVLLSERAAILLELGKVSDEKAGLVAQGKVRALRNTATLARNCDAKAKKLKASRDKVGRALSKINKQRRELQRQVLAEAAESDDESFNSADCDDDDSAGDFDSASESDDDVHIRNHDAAAFSQSDDESDDDGPAPPKRSKTPPPGS</sequence>
<evidence type="ECO:0000256" key="1">
    <source>
        <dbReference type="SAM" id="MobiDB-lite"/>
    </source>
</evidence>
<accession>A0ABR1FP33</accession>
<feature type="compositionally biased region" description="Pro residues" evidence="1">
    <location>
        <begin position="743"/>
        <end position="756"/>
    </location>
</feature>
<comment type="caution">
    <text evidence="2">The sequence shown here is derived from an EMBL/GenBank/DDBJ whole genome shotgun (WGS) entry which is preliminary data.</text>
</comment>
<gene>
    <name evidence="2" type="ORF">SO694_0019802</name>
</gene>
<evidence type="ECO:0000313" key="2">
    <source>
        <dbReference type="EMBL" id="KAK7234714.1"/>
    </source>
</evidence>
<protein>
    <recommendedName>
        <fullName evidence="4">MIF4G domain-containing protein</fullName>
    </recommendedName>
</protein>